<dbReference type="AlphaFoldDB" id="A0A0G3F1F2"/>
<sequence length="281" mass="33837">MNIIACMVVKNEEDIVEKTILSALHWATKIIIMDNGSTDSTLAIIKELTNKYDKVTLWGVYSGGFRDSIRAIVFNDYSYLCNNEAWWCRLDSDEIYIDDPRDFLSECPRKVDHVYSASFQYYYTKKMIDMEEKDESYISLPIEERLKYYLCDWSEIRFVRITPQTLWPLNFANPLFLNEPYQKRIRLKHYQYRSARQMRSRLLLRKPEENKKLFSHELRKNKIWDESELNYDTGQYIYDDAKLPEMKRRNKILKVVFSLIIHICKVKKIRRFLTPSTELIR</sequence>
<dbReference type="Gene3D" id="3.90.550.10">
    <property type="entry name" value="Spore Coat Polysaccharide Biosynthesis Protein SpsA, Chain A"/>
    <property type="match status" value="1"/>
</dbReference>
<gene>
    <name evidence="2" type="ORF">DR5092_05_00010</name>
</gene>
<dbReference type="Pfam" id="PF00535">
    <property type="entry name" value="Glycos_transf_2"/>
    <property type="match status" value="1"/>
</dbReference>
<dbReference type="SUPFAM" id="SSF53448">
    <property type="entry name" value="Nucleotide-diphospho-sugar transferases"/>
    <property type="match status" value="1"/>
</dbReference>
<evidence type="ECO:0000259" key="1">
    <source>
        <dbReference type="Pfam" id="PF00535"/>
    </source>
</evidence>
<proteinExistence type="predicted"/>
<dbReference type="InterPro" id="IPR001173">
    <property type="entry name" value="Glyco_trans_2-like"/>
</dbReference>
<reference evidence="2" key="1">
    <citation type="journal article" date="2015" name="Genome Biol. Evol.">
        <title>Extensive Capsule Locus Variation and Large-Scale Genomic Recombination within the Klebsiella pneumoniae Clonal Group 258.</title>
        <authorList>
            <person name="Wyres K.L."/>
            <person name="Gorrie C."/>
            <person name="Edwards D.J."/>
            <person name="Wertheim H.F."/>
            <person name="Hsu L.Y."/>
            <person name="Van Kinh N."/>
            <person name="Zadoks R."/>
            <person name="Baker S."/>
            <person name="Holt K.E."/>
        </authorList>
    </citation>
    <scope>NUCLEOTIDE SEQUENCE</scope>
    <source>
        <strain evidence="2">DR5092/05</strain>
    </source>
</reference>
<protein>
    <submittedName>
        <fullName evidence="2">Glycosyltransferase family 2 protein</fullName>
    </submittedName>
</protein>
<dbReference type="RefSeq" id="WP_023280334.1">
    <property type="nucleotide sequence ID" value="NZ_BIIG01000002.1"/>
</dbReference>
<organism evidence="2">
    <name type="scientific">Klebsiella pneumoniae</name>
    <dbReference type="NCBI Taxonomy" id="573"/>
    <lineage>
        <taxon>Bacteria</taxon>
        <taxon>Pseudomonadati</taxon>
        <taxon>Pseudomonadota</taxon>
        <taxon>Gammaproteobacteria</taxon>
        <taxon>Enterobacterales</taxon>
        <taxon>Enterobacteriaceae</taxon>
        <taxon>Klebsiella/Raoultella group</taxon>
        <taxon>Klebsiella</taxon>
        <taxon>Klebsiella pneumoniae complex</taxon>
    </lineage>
</organism>
<keyword evidence="2" id="KW-0808">Transferase</keyword>
<dbReference type="GO" id="GO:0016740">
    <property type="term" value="F:transferase activity"/>
    <property type="evidence" value="ECO:0007669"/>
    <property type="project" value="UniProtKB-KW"/>
</dbReference>
<feature type="domain" description="Glycosyltransferase 2-like" evidence="1">
    <location>
        <begin position="6"/>
        <end position="56"/>
    </location>
</feature>
<dbReference type="InterPro" id="IPR029044">
    <property type="entry name" value="Nucleotide-diphossugar_trans"/>
</dbReference>
<accession>A0A0G3F1F2</accession>
<name>A0A0G3F1F2_KLEPN</name>
<evidence type="ECO:0000313" key="2">
    <source>
        <dbReference type="EMBL" id="AKJ75319.1"/>
    </source>
</evidence>
<dbReference type="EMBL" id="KR007673">
    <property type="protein sequence ID" value="AKJ75319.1"/>
    <property type="molecule type" value="Genomic_DNA"/>
</dbReference>